<dbReference type="CDD" id="cd00037">
    <property type="entry name" value="CLECT"/>
    <property type="match status" value="1"/>
</dbReference>
<dbReference type="PANTHER" id="PTHR45784:SF8">
    <property type="entry name" value="C-TYPE MANNOSE RECEPTOR 2-RELATED"/>
    <property type="match status" value="1"/>
</dbReference>
<dbReference type="InterPro" id="IPR016186">
    <property type="entry name" value="C-type_lectin-like/link_sf"/>
</dbReference>
<proteinExistence type="predicted"/>
<dbReference type="PROSITE" id="PS50041">
    <property type="entry name" value="C_TYPE_LECTIN_2"/>
    <property type="match status" value="1"/>
</dbReference>
<dbReference type="InterPro" id="IPR016187">
    <property type="entry name" value="CTDL_fold"/>
</dbReference>
<dbReference type="PANTHER" id="PTHR45784">
    <property type="entry name" value="C-TYPE LECTIN DOMAIN FAMILY 20 MEMBER A-RELATED"/>
    <property type="match status" value="1"/>
</dbReference>
<dbReference type="SUPFAM" id="SSF56436">
    <property type="entry name" value="C-type lectin-like"/>
    <property type="match status" value="1"/>
</dbReference>
<dbReference type="InterPro" id="IPR001304">
    <property type="entry name" value="C-type_lectin-like"/>
</dbReference>
<reference evidence="3" key="1">
    <citation type="submission" date="2025-08" db="UniProtKB">
        <authorList>
            <consortium name="RefSeq"/>
        </authorList>
    </citation>
    <scope>IDENTIFICATION</scope>
</reference>
<dbReference type="Pfam" id="PF00059">
    <property type="entry name" value="Lectin_C"/>
    <property type="match status" value="1"/>
</dbReference>
<evidence type="ECO:0000313" key="2">
    <source>
        <dbReference type="Proteomes" id="UP000694891"/>
    </source>
</evidence>
<name>A0A9Y4N8J0_9TELE</name>
<accession>A0A9Y4N8J0</accession>
<dbReference type="AlphaFoldDB" id="A0A9Y4N8J0"/>
<sequence>MSLPLQLFTDPLNSPGNCACRCGPGEKWGVYDCGAGRSFMCSDEKLILVKESKTWEEALEHCRSLEILDPNVATAPYRNYRYDLATLISQDDHTKAREKAQEADSQSVWTGLRHLAGQWMWVSGEPVTYETILTCPQSKACGVMPKEGNETFSIRECHQRRNFLCSRRP</sequence>
<protein>
    <submittedName>
        <fullName evidence="3">Snaclec alboaggregin-B subunit alpha-like</fullName>
    </submittedName>
</protein>
<dbReference type="GeneID" id="103364162"/>
<gene>
    <name evidence="3" type="primary">LOC103364162</name>
</gene>
<dbReference type="Proteomes" id="UP000694891">
    <property type="component" value="Unplaced"/>
</dbReference>
<keyword evidence="2" id="KW-1185">Reference proteome</keyword>
<evidence type="ECO:0000313" key="3">
    <source>
        <dbReference type="RefSeq" id="XP_008289409.1"/>
    </source>
</evidence>
<evidence type="ECO:0000259" key="1">
    <source>
        <dbReference type="PROSITE" id="PS50041"/>
    </source>
</evidence>
<dbReference type="Gene3D" id="3.10.100.10">
    <property type="entry name" value="Mannose-Binding Protein A, subunit A"/>
    <property type="match status" value="1"/>
</dbReference>
<dbReference type="RefSeq" id="XP_008289409.1">
    <property type="nucleotide sequence ID" value="XM_008291187.1"/>
</dbReference>
<feature type="domain" description="C-type lectin" evidence="1">
    <location>
        <begin position="48"/>
        <end position="166"/>
    </location>
</feature>
<organism evidence="2 3">
    <name type="scientific">Stegastes partitus</name>
    <name type="common">bicolor damselfish</name>
    <dbReference type="NCBI Taxonomy" id="144197"/>
    <lineage>
        <taxon>Eukaryota</taxon>
        <taxon>Metazoa</taxon>
        <taxon>Chordata</taxon>
        <taxon>Craniata</taxon>
        <taxon>Vertebrata</taxon>
        <taxon>Euteleostomi</taxon>
        <taxon>Actinopterygii</taxon>
        <taxon>Neopterygii</taxon>
        <taxon>Teleostei</taxon>
        <taxon>Neoteleostei</taxon>
        <taxon>Acanthomorphata</taxon>
        <taxon>Ovalentaria</taxon>
        <taxon>Pomacentridae</taxon>
        <taxon>Stegastes</taxon>
    </lineage>
</organism>